<evidence type="ECO:0000313" key="1">
    <source>
        <dbReference type="EMBL" id="STY71488.1"/>
    </source>
</evidence>
<sequence length="66" mass="7719">MYKWIMEYLNLFKQDFPFSAVADLNEYEIIRIIQDCVKNNRIYTAETRLAVIGTGKIGQCIIGKEE</sequence>
<reference evidence="1 2" key="1">
    <citation type="submission" date="2018-06" db="EMBL/GenBank/DDBJ databases">
        <authorList>
            <consortium name="Pathogen Informatics"/>
            <person name="Doyle S."/>
        </authorList>
    </citation>
    <scope>NUCLEOTIDE SEQUENCE [LARGE SCALE GENOMIC DNA]</scope>
    <source>
        <strain evidence="1 2">NCTC10571</strain>
    </source>
</reference>
<evidence type="ECO:0000313" key="2">
    <source>
        <dbReference type="Proteomes" id="UP000255234"/>
    </source>
</evidence>
<name>A0A378NZQ8_9FIRM</name>
<dbReference type="RefSeq" id="WP_115151812.1">
    <property type="nucleotide sequence ID" value="NZ_UGPP01000001.1"/>
</dbReference>
<accession>A0A378NZQ8</accession>
<protein>
    <submittedName>
        <fullName evidence="1">Uncharacterized protein</fullName>
    </submittedName>
</protein>
<gene>
    <name evidence="1" type="ORF">NCTC10571_01644</name>
</gene>
<dbReference type="EMBL" id="UGPP01000001">
    <property type="protein sequence ID" value="STY71488.1"/>
    <property type="molecule type" value="Genomic_DNA"/>
</dbReference>
<organism evidence="1 2">
    <name type="scientific">Megamonas hypermegale</name>
    <dbReference type="NCBI Taxonomy" id="158847"/>
    <lineage>
        <taxon>Bacteria</taxon>
        <taxon>Bacillati</taxon>
        <taxon>Bacillota</taxon>
        <taxon>Negativicutes</taxon>
        <taxon>Selenomonadales</taxon>
        <taxon>Selenomonadaceae</taxon>
        <taxon>Megamonas</taxon>
    </lineage>
</organism>
<proteinExistence type="predicted"/>
<dbReference type="Proteomes" id="UP000255234">
    <property type="component" value="Unassembled WGS sequence"/>
</dbReference>
<dbReference type="AlphaFoldDB" id="A0A378NZQ8"/>